<protein>
    <recommendedName>
        <fullName evidence="12">ATP-dependent DNA helicase RecQ</fullName>
        <ecNumber evidence="11">5.6.2.4</ecNumber>
    </recommendedName>
    <alternativeName>
        <fullName evidence="13">DNA 3'-5' helicase RecQ</fullName>
    </alternativeName>
</protein>
<dbReference type="EMBL" id="FOIJ01000027">
    <property type="protein sequence ID" value="SEU38577.1"/>
    <property type="molecule type" value="Genomic_DNA"/>
</dbReference>
<dbReference type="CDD" id="cd18794">
    <property type="entry name" value="SF2_C_RecQ"/>
    <property type="match status" value="1"/>
</dbReference>
<comment type="catalytic activity">
    <reaction evidence="10">
        <text>Couples ATP hydrolysis with the unwinding of duplex DNA by translocating in the 3'-5' direction.</text>
        <dbReference type="EC" id="5.6.2.4"/>
    </reaction>
</comment>
<dbReference type="GO" id="GO:0003677">
    <property type="term" value="F:DNA binding"/>
    <property type="evidence" value="ECO:0007669"/>
    <property type="project" value="UniProtKB-KW"/>
</dbReference>
<dbReference type="SMART" id="SM00490">
    <property type="entry name" value="HELICc"/>
    <property type="match status" value="1"/>
</dbReference>
<dbReference type="FunFam" id="3.40.50.300:FF:000296">
    <property type="entry name" value="ATP-dependent DNA helicase RecQ"/>
    <property type="match status" value="1"/>
</dbReference>
<keyword evidence="8" id="KW-0238">DNA-binding</keyword>
<keyword evidence="18" id="KW-1185">Reference proteome</keyword>
<evidence type="ECO:0000256" key="3">
    <source>
        <dbReference type="ARBA" id="ARBA00022723"/>
    </source>
</evidence>
<dbReference type="PROSITE" id="PS50967">
    <property type="entry name" value="HRDC"/>
    <property type="match status" value="1"/>
</dbReference>
<evidence type="ECO:0000256" key="2">
    <source>
        <dbReference type="ARBA" id="ARBA00005446"/>
    </source>
</evidence>
<reference evidence="18" key="1">
    <citation type="submission" date="2016-10" db="EMBL/GenBank/DDBJ databases">
        <authorList>
            <person name="Varghese N."/>
            <person name="Submissions S."/>
        </authorList>
    </citation>
    <scope>NUCLEOTIDE SEQUENCE [LARGE SCALE GENOMIC DNA]</scope>
    <source>
        <strain evidence="18">DSM 16858</strain>
    </source>
</reference>
<dbReference type="InterPro" id="IPR032284">
    <property type="entry name" value="RecQ_Zn-bd"/>
</dbReference>
<dbReference type="NCBIfam" id="TIGR00614">
    <property type="entry name" value="recQ_fam"/>
    <property type="match status" value="1"/>
</dbReference>
<evidence type="ECO:0000259" key="15">
    <source>
        <dbReference type="PROSITE" id="PS51192"/>
    </source>
</evidence>
<dbReference type="GO" id="GO:0046872">
    <property type="term" value="F:metal ion binding"/>
    <property type="evidence" value="ECO:0007669"/>
    <property type="project" value="UniProtKB-KW"/>
</dbReference>
<dbReference type="GO" id="GO:0006281">
    <property type="term" value="P:DNA repair"/>
    <property type="evidence" value="ECO:0007669"/>
    <property type="project" value="TreeGrafter"/>
</dbReference>
<dbReference type="AlphaFoldDB" id="A0A1I0LG68"/>
<gene>
    <name evidence="17" type="ORF">SAMN05443639_12750</name>
</gene>
<dbReference type="SMART" id="SM00341">
    <property type="entry name" value="HRDC"/>
    <property type="match status" value="1"/>
</dbReference>
<feature type="domain" description="Helicase C-terminal" evidence="16">
    <location>
        <begin position="227"/>
        <end position="383"/>
    </location>
</feature>
<dbReference type="Gene3D" id="1.10.10.10">
    <property type="entry name" value="Winged helix-like DNA-binding domain superfamily/Winged helix DNA-binding domain"/>
    <property type="match status" value="1"/>
</dbReference>
<comment type="similarity">
    <text evidence="2">Belongs to the helicase family. RecQ subfamily.</text>
</comment>
<dbReference type="InterPro" id="IPR044876">
    <property type="entry name" value="HRDC_dom_sf"/>
</dbReference>
<dbReference type="InterPro" id="IPR011545">
    <property type="entry name" value="DEAD/DEAH_box_helicase_dom"/>
</dbReference>
<dbReference type="GO" id="GO:0016787">
    <property type="term" value="F:hydrolase activity"/>
    <property type="evidence" value="ECO:0007669"/>
    <property type="project" value="UniProtKB-KW"/>
</dbReference>
<evidence type="ECO:0000313" key="17">
    <source>
        <dbReference type="EMBL" id="SEU38577.1"/>
    </source>
</evidence>
<dbReference type="PROSITE" id="PS51194">
    <property type="entry name" value="HELICASE_CTER"/>
    <property type="match status" value="1"/>
</dbReference>
<sequence length="677" mass="74664">MRRMLPEDLPHFVEAQEGLVRHFGLSEFRPGQAEVISSVLSKRNTVVVMPTGAGKSLCYQLPALLLPGLTLVISPLIALMKDQVEQLTAKGIPAAFLNSSLSDLERAERMRKLRAREYRLLYVAPERLRSTSFLDTLADIGVDLLAVDEAHCISQWGHDFRPDYAQLGQVRKRLRPPRTMALTATATPEVRDDIIRVLLMKDPQVFAQGFDRPNLFLEVMSVGGDEEKRQGCAQLAAQGGSGIIYCATRKAAEGMHASLKGRGVKAVLYHAGMEDEARQRAQEDFMSAQGAVAVATNAFGMGIDKPDIRFVAHANIPRAVEAYYQEIGRAGRDGQPATAVLLFNHADVYTQERLIEGNHPSDVVLADIWNVLRNVPEFDKGVGVLAGMVGTSEFEVSAALRIFERAGKVERSSRGEGEYGLTLTDKAATAHPHAAESQQLLQSLLATFPTGRSVTTELMVLSRRTGLSPEQVRHALGLLEKAGAVKVRRPFSGRTIRALEQVPFLELGVDLSRMREQERLALLLLKRMTDYAYTKRCRRAFILGYFGQTDLETSCGNCDVCTSARMARPSALSRPEGPQGRPENYSELAATELRRWRKALAKDLEVAPFIIFNDATLLGLAAALPTDRDAFLAVKGTGESRWERFGPKVVEICLMARAAGHEPVAMAVAPRVRRRRE</sequence>
<keyword evidence="7" id="KW-0067">ATP-binding</keyword>
<dbReference type="SUPFAM" id="SSF52540">
    <property type="entry name" value="P-loop containing nucleoside triphosphate hydrolases"/>
    <property type="match status" value="1"/>
</dbReference>
<dbReference type="Pfam" id="PF00570">
    <property type="entry name" value="HRDC"/>
    <property type="match status" value="1"/>
</dbReference>
<dbReference type="InterPro" id="IPR014001">
    <property type="entry name" value="Helicase_ATP-bd"/>
</dbReference>
<evidence type="ECO:0000256" key="7">
    <source>
        <dbReference type="ARBA" id="ARBA00022840"/>
    </source>
</evidence>
<keyword evidence="4" id="KW-0547">Nucleotide-binding</keyword>
<organism evidence="17 18">
    <name type="scientific">Stigmatella erecta</name>
    <dbReference type="NCBI Taxonomy" id="83460"/>
    <lineage>
        <taxon>Bacteria</taxon>
        <taxon>Pseudomonadati</taxon>
        <taxon>Myxococcota</taxon>
        <taxon>Myxococcia</taxon>
        <taxon>Myxococcales</taxon>
        <taxon>Cystobacterineae</taxon>
        <taxon>Archangiaceae</taxon>
        <taxon>Stigmatella</taxon>
    </lineage>
</organism>
<evidence type="ECO:0000259" key="16">
    <source>
        <dbReference type="PROSITE" id="PS51194"/>
    </source>
</evidence>
<dbReference type="RefSeq" id="WP_093526035.1">
    <property type="nucleotide sequence ID" value="NZ_FOIJ01000027.1"/>
</dbReference>
<name>A0A1I0LG68_9BACT</name>
<evidence type="ECO:0000256" key="8">
    <source>
        <dbReference type="ARBA" id="ARBA00023125"/>
    </source>
</evidence>
<dbReference type="PANTHER" id="PTHR13710">
    <property type="entry name" value="DNA HELICASE RECQ FAMILY MEMBER"/>
    <property type="match status" value="1"/>
</dbReference>
<evidence type="ECO:0000256" key="4">
    <source>
        <dbReference type="ARBA" id="ARBA00022741"/>
    </source>
</evidence>
<feature type="domain" description="HRDC" evidence="14">
    <location>
        <begin position="583"/>
        <end position="663"/>
    </location>
</feature>
<keyword evidence="6 17" id="KW-0347">Helicase</keyword>
<accession>A0A1I0LG68</accession>
<evidence type="ECO:0000256" key="13">
    <source>
        <dbReference type="ARBA" id="ARBA00044550"/>
    </source>
</evidence>
<dbReference type="InterPro" id="IPR002121">
    <property type="entry name" value="HRDC_dom"/>
</dbReference>
<feature type="domain" description="Helicase ATP-binding" evidence="15">
    <location>
        <begin position="36"/>
        <end position="204"/>
    </location>
</feature>
<evidence type="ECO:0000313" key="18">
    <source>
        <dbReference type="Proteomes" id="UP000199181"/>
    </source>
</evidence>
<proteinExistence type="inferred from homology"/>
<dbReference type="SMART" id="SM00487">
    <property type="entry name" value="DEXDc"/>
    <property type="match status" value="1"/>
</dbReference>
<evidence type="ECO:0000259" key="14">
    <source>
        <dbReference type="PROSITE" id="PS50967"/>
    </source>
</evidence>
<evidence type="ECO:0000256" key="9">
    <source>
        <dbReference type="ARBA" id="ARBA00023235"/>
    </source>
</evidence>
<evidence type="ECO:0000256" key="1">
    <source>
        <dbReference type="ARBA" id="ARBA00001946"/>
    </source>
</evidence>
<dbReference type="GO" id="GO:0005694">
    <property type="term" value="C:chromosome"/>
    <property type="evidence" value="ECO:0007669"/>
    <property type="project" value="TreeGrafter"/>
</dbReference>
<keyword evidence="5" id="KW-0378">Hydrolase</keyword>
<dbReference type="SUPFAM" id="SSF47819">
    <property type="entry name" value="HRDC-like"/>
    <property type="match status" value="1"/>
</dbReference>
<evidence type="ECO:0000256" key="6">
    <source>
        <dbReference type="ARBA" id="ARBA00022806"/>
    </source>
</evidence>
<dbReference type="GO" id="GO:0006310">
    <property type="term" value="P:DNA recombination"/>
    <property type="evidence" value="ECO:0007669"/>
    <property type="project" value="InterPro"/>
</dbReference>
<dbReference type="GO" id="GO:0005524">
    <property type="term" value="F:ATP binding"/>
    <property type="evidence" value="ECO:0007669"/>
    <property type="project" value="UniProtKB-KW"/>
</dbReference>
<dbReference type="EC" id="5.6.2.4" evidence="11"/>
<keyword evidence="9" id="KW-0413">Isomerase</keyword>
<dbReference type="InterPro" id="IPR010997">
    <property type="entry name" value="HRDC-like_sf"/>
</dbReference>
<dbReference type="InterPro" id="IPR027417">
    <property type="entry name" value="P-loop_NTPase"/>
</dbReference>
<dbReference type="InterPro" id="IPR001650">
    <property type="entry name" value="Helicase_C-like"/>
</dbReference>
<evidence type="ECO:0000256" key="11">
    <source>
        <dbReference type="ARBA" id="ARBA00034808"/>
    </source>
</evidence>
<dbReference type="Gene3D" id="1.10.150.80">
    <property type="entry name" value="HRDC domain"/>
    <property type="match status" value="1"/>
</dbReference>
<evidence type="ECO:0000256" key="12">
    <source>
        <dbReference type="ARBA" id="ARBA00044535"/>
    </source>
</evidence>
<dbReference type="Pfam" id="PF00271">
    <property type="entry name" value="Helicase_C"/>
    <property type="match status" value="1"/>
</dbReference>
<dbReference type="GO" id="GO:0005737">
    <property type="term" value="C:cytoplasm"/>
    <property type="evidence" value="ECO:0007669"/>
    <property type="project" value="TreeGrafter"/>
</dbReference>
<dbReference type="Gene3D" id="3.40.50.300">
    <property type="entry name" value="P-loop containing nucleotide triphosphate hydrolases"/>
    <property type="match status" value="2"/>
</dbReference>
<dbReference type="Pfam" id="PF00270">
    <property type="entry name" value="DEAD"/>
    <property type="match status" value="1"/>
</dbReference>
<dbReference type="PANTHER" id="PTHR13710:SF105">
    <property type="entry name" value="ATP-DEPENDENT DNA HELICASE Q1"/>
    <property type="match status" value="1"/>
</dbReference>
<dbReference type="GO" id="GO:0009378">
    <property type="term" value="F:four-way junction helicase activity"/>
    <property type="evidence" value="ECO:0007669"/>
    <property type="project" value="TreeGrafter"/>
</dbReference>
<dbReference type="CDD" id="cd17920">
    <property type="entry name" value="DEXHc_RecQ"/>
    <property type="match status" value="1"/>
</dbReference>
<dbReference type="InterPro" id="IPR004589">
    <property type="entry name" value="DNA_helicase_ATP-dep_RecQ"/>
</dbReference>
<dbReference type="InterPro" id="IPR036388">
    <property type="entry name" value="WH-like_DNA-bd_sf"/>
</dbReference>
<comment type="cofactor">
    <cofactor evidence="1">
        <name>Mg(2+)</name>
        <dbReference type="ChEBI" id="CHEBI:18420"/>
    </cofactor>
</comment>
<evidence type="ECO:0000256" key="10">
    <source>
        <dbReference type="ARBA" id="ARBA00034617"/>
    </source>
</evidence>
<dbReference type="GO" id="GO:0043138">
    <property type="term" value="F:3'-5' DNA helicase activity"/>
    <property type="evidence" value="ECO:0007669"/>
    <property type="project" value="UniProtKB-EC"/>
</dbReference>
<keyword evidence="3" id="KW-0479">Metal-binding</keyword>
<evidence type="ECO:0000256" key="5">
    <source>
        <dbReference type="ARBA" id="ARBA00022801"/>
    </source>
</evidence>
<dbReference type="Proteomes" id="UP000199181">
    <property type="component" value="Unassembled WGS sequence"/>
</dbReference>
<dbReference type="Pfam" id="PF16124">
    <property type="entry name" value="RecQ_Zn_bind"/>
    <property type="match status" value="1"/>
</dbReference>
<dbReference type="PROSITE" id="PS51192">
    <property type="entry name" value="HELICASE_ATP_BIND_1"/>
    <property type="match status" value="1"/>
</dbReference>